<dbReference type="EMBL" id="JARJCN010000036">
    <property type="protein sequence ID" value="KAJ7084879.1"/>
    <property type="molecule type" value="Genomic_DNA"/>
</dbReference>
<sequence>MLDAPPPPRRDGAPSAPPPPPRSPTPPPPPPPRSPTPPPPPPPPRRDDAPPPCPPDAPTWFRVVYGELSRQNLGTEYNAVWEEVVQIERGYGWVMGKSSGRGMNQTHRPAQVGAWVTAARGSRGGPMANGAGPPIASLTAFDASWWRWWGDLQPSWRIRNPENPARFMQGEHPAVAEDTWRTLRFPGRNGVLNVVACLYWWGVKVGPDGAGRESWVEAVRDVKWMLSGLRAAGYTK</sequence>
<comment type="caution">
    <text evidence="2">The sequence shown here is derived from an EMBL/GenBank/DDBJ whole genome shotgun (WGS) entry which is preliminary data.</text>
</comment>
<name>A0AAD6XMI6_9AGAR</name>
<accession>A0AAD6XMI6</accession>
<dbReference type="Proteomes" id="UP001222325">
    <property type="component" value="Unassembled WGS sequence"/>
</dbReference>
<reference evidence="2" key="1">
    <citation type="submission" date="2023-03" db="EMBL/GenBank/DDBJ databases">
        <title>Massive genome expansion in bonnet fungi (Mycena s.s.) driven by repeated elements and novel gene families across ecological guilds.</title>
        <authorList>
            <consortium name="Lawrence Berkeley National Laboratory"/>
            <person name="Harder C.B."/>
            <person name="Miyauchi S."/>
            <person name="Viragh M."/>
            <person name="Kuo A."/>
            <person name="Thoen E."/>
            <person name="Andreopoulos B."/>
            <person name="Lu D."/>
            <person name="Skrede I."/>
            <person name="Drula E."/>
            <person name="Henrissat B."/>
            <person name="Morin E."/>
            <person name="Kohler A."/>
            <person name="Barry K."/>
            <person name="LaButti K."/>
            <person name="Morin E."/>
            <person name="Salamov A."/>
            <person name="Lipzen A."/>
            <person name="Mereny Z."/>
            <person name="Hegedus B."/>
            <person name="Baldrian P."/>
            <person name="Stursova M."/>
            <person name="Weitz H."/>
            <person name="Taylor A."/>
            <person name="Grigoriev I.V."/>
            <person name="Nagy L.G."/>
            <person name="Martin F."/>
            <person name="Kauserud H."/>
        </authorList>
    </citation>
    <scope>NUCLEOTIDE SEQUENCE</scope>
    <source>
        <strain evidence="2">CBHHK173m</strain>
    </source>
</reference>
<gene>
    <name evidence="2" type="ORF">B0H15DRAFT_783529</name>
</gene>
<dbReference type="SUPFAM" id="SSF101447">
    <property type="entry name" value="Formin homology 2 domain (FH2 domain)"/>
    <property type="match status" value="1"/>
</dbReference>
<organism evidence="2 3">
    <name type="scientific">Mycena belliarum</name>
    <dbReference type="NCBI Taxonomy" id="1033014"/>
    <lineage>
        <taxon>Eukaryota</taxon>
        <taxon>Fungi</taxon>
        <taxon>Dikarya</taxon>
        <taxon>Basidiomycota</taxon>
        <taxon>Agaricomycotina</taxon>
        <taxon>Agaricomycetes</taxon>
        <taxon>Agaricomycetidae</taxon>
        <taxon>Agaricales</taxon>
        <taxon>Marasmiineae</taxon>
        <taxon>Mycenaceae</taxon>
        <taxon>Mycena</taxon>
    </lineage>
</organism>
<evidence type="ECO:0000313" key="3">
    <source>
        <dbReference type="Proteomes" id="UP001222325"/>
    </source>
</evidence>
<evidence type="ECO:0000313" key="2">
    <source>
        <dbReference type="EMBL" id="KAJ7084879.1"/>
    </source>
</evidence>
<protein>
    <submittedName>
        <fullName evidence="2">Uncharacterized protein</fullName>
    </submittedName>
</protein>
<feature type="compositionally biased region" description="Pro residues" evidence="1">
    <location>
        <begin position="15"/>
        <end position="43"/>
    </location>
</feature>
<dbReference type="AlphaFoldDB" id="A0AAD6XMI6"/>
<feature type="region of interest" description="Disordered" evidence="1">
    <location>
        <begin position="1"/>
        <end position="57"/>
    </location>
</feature>
<proteinExistence type="predicted"/>
<evidence type="ECO:0000256" key="1">
    <source>
        <dbReference type="SAM" id="MobiDB-lite"/>
    </source>
</evidence>
<keyword evidence="3" id="KW-1185">Reference proteome</keyword>